<evidence type="ECO:0000313" key="4">
    <source>
        <dbReference type="EnsemblFungi" id="CEF85220"/>
    </source>
</evidence>
<feature type="compositionally biased region" description="Polar residues" evidence="2">
    <location>
        <begin position="91"/>
        <end position="108"/>
    </location>
</feature>
<accession>A0A098DTM1</accession>
<dbReference type="GO" id="GO:0045944">
    <property type="term" value="P:positive regulation of transcription by RNA polymerase II"/>
    <property type="evidence" value="ECO:0007669"/>
    <property type="project" value="TreeGrafter"/>
</dbReference>
<keyword evidence="1" id="KW-0539">Nucleus</keyword>
<dbReference type="SMART" id="SM00066">
    <property type="entry name" value="GAL4"/>
    <property type="match status" value="1"/>
</dbReference>
<dbReference type="GO" id="GO:0000981">
    <property type="term" value="F:DNA-binding transcription factor activity, RNA polymerase II-specific"/>
    <property type="evidence" value="ECO:0007669"/>
    <property type="project" value="InterPro"/>
</dbReference>
<dbReference type="GO" id="GO:0005634">
    <property type="term" value="C:nucleus"/>
    <property type="evidence" value="ECO:0007669"/>
    <property type="project" value="TreeGrafter"/>
</dbReference>
<evidence type="ECO:0000259" key="3">
    <source>
        <dbReference type="PROSITE" id="PS50048"/>
    </source>
</evidence>
<sequence>MARSRGGCLNCKARKRKCDQGRPECQACSQRGMRCQGYSTPLRWVNGVASRGRFAGASIPDASFVPPSTLPYPQQQQQQQQQLPQYAPSTADSNPDMSMDSENSLSTVSNHNPSSTESSSAFSPRSATGVPDPSDRIFKRCHYSFSSFYNTDLVMRNGLNFLYTTEASSWIKPFFEEMALQSPALVMIAGAIQGYMDDGMSVKSMEYVDLALQTFRQELTTRYEKFHVATVCAGLLVCSLCLLQAKEWTMYLELMVNVYDLRNKLKTPGQIPIDNLYHQHILEVLGVMDMPSMVIGRAGPPIGVWKLLRRLQEDTQDGRADGIEVVSGVPRSLLDIFAGIVDHDPEYTESRFWSWPGDIGESLQIHYWDSWKLAGILEVRRRQRMNRKARGIPERDDDTPKNYPSTEIVMCRLIASIDALLKAYEEPRNQHLLVHNGLTYPVLNAGLEVPLLKLHPKWKRTMDDVKESFVTDTVDLLKVMFELIDAAWEDGTSTFDIEKVARERNIELAIF</sequence>
<evidence type="ECO:0000256" key="2">
    <source>
        <dbReference type="SAM" id="MobiDB-lite"/>
    </source>
</evidence>
<gene>
    <name evidence="4" type="primary">FG07609.1</name>
</gene>
<reference evidence="4" key="2">
    <citation type="journal article" date="2010" name="Nature">
        <title>Comparative genomics reveals mobile pathogenicity chromosomes in Fusarium.</title>
        <authorList>
            <person name="Ma L.J."/>
            <person name="van der Does H.C."/>
            <person name="Borkovich K.A."/>
            <person name="Coleman J.J."/>
            <person name="Daboussi M.J."/>
            <person name="Di Pietro A."/>
            <person name="Dufresne M."/>
            <person name="Freitag M."/>
            <person name="Grabherr M."/>
            <person name="Henrissat B."/>
            <person name="Houterman P.M."/>
            <person name="Kang S."/>
            <person name="Shim W.B."/>
            <person name="Woloshuk C."/>
            <person name="Xie X."/>
            <person name="Xu J.R."/>
            <person name="Antoniw J."/>
            <person name="Baker S.E."/>
            <person name="Bluhm B.H."/>
            <person name="Breakspear A."/>
            <person name="Brown D.W."/>
            <person name="Butchko R.A."/>
            <person name="Chapman S."/>
            <person name="Coulson R."/>
            <person name="Coutinho P.M."/>
            <person name="Danchin E.G."/>
            <person name="Diener A."/>
            <person name="Gale L.R."/>
            <person name="Gardiner D.M."/>
            <person name="Goff S."/>
            <person name="Hammond-Kosack K.E."/>
            <person name="Hilburn K."/>
            <person name="Hua-Van A."/>
            <person name="Jonkers W."/>
            <person name="Kazan K."/>
            <person name="Kodira C.D."/>
            <person name="Koehrsen M."/>
            <person name="Kumar L."/>
            <person name="Lee Y.H."/>
            <person name="Li L."/>
            <person name="Manners J.M."/>
            <person name="Miranda-Saavedra D."/>
            <person name="Mukherjee M."/>
            <person name="Park G."/>
            <person name="Park J."/>
            <person name="Park S.Y."/>
            <person name="Proctor R.H."/>
            <person name="Regev A."/>
            <person name="Ruiz-Roldan M.C."/>
            <person name="Sain D."/>
            <person name="Sakthikumar S."/>
            <person name="Sykes S."/>
            <person name="Schwartz D.C."/>
            <person name="Turgeon B.G."/>
            <person name="Wapinski I."/>
            <person name="Yoder O."/>
            <person name="Young S."/>
            <person name="Zeng Q."/>
            <person name="Zhou S."/>
            <person name="Galagan J."/>
            <person name="Cuomo C.A."/>
            <person name="Kistler H.C."/>
            <person name="Rep M."/>
        </authorList>
    </citation>
    <scope>GENOME REANNOTATION</scope>
    <source>
        <strain evidence="4">PH-1 / ATCC MYA-4620 / FGSC 9075 / NRRL 31084</strain>
    </source>
</reference>
<dbReference type="SUPFAM" id="SSF57701">
    <property type="entry name" value="Zn2/Cys6 DNA-binding domain"/>
    <property type="match status" value="1"/>
</dbReference>
<dbReference type="PROSITE" id="PS00463">
    <property type="entry name" value="ZN2_CY6_FUNGAL_1"/>
    <property type="match status" value="1"/>
</dbReference>
<feature type="compositionally biased region" description="Low complexity" evidence="2">
    <location>
        <begin position="71"/>
        <end position="90"/>
    </location>
</feature>
<proteinExistence type="predicted"/>
<reference evidence="4" key="3">
    <citation type="submission" date="2017-01" db="UniProtKB">
        <authorList>
            <consortium name="EnsemblFungi"/>
        </authorList>
    </citation>
    <scope>IDENTIFICATION</scope>
    <source>
        <strain evidence="4">PH-1 / ATCC MYA-4620 / FGSC 9075 / NRRL 31084</strain>
    </source>
</reference>
<dbReference type="PROSITE" id="PS50048">
    <property type="entry name" value="ZN2_CY6_FUNGAL_2"/>
    <property type="match status" value="1"/>
</dbReference>
<feature type="region of interest" description="Disordered" evidence="2">
    <location>
        <begin position="59"/>
        <end position="132"/>
    </location>
</feature>
<feature type="domain" description="Zn(2)-C6 fungal-type" evidence="3">
    <location>
        <begin position="7"/>
        <end position="35"/>
    </location>
</feature>
<name>A0A098DTM1_GIBZE</name>
<dbReference type="GO" id="GO:0008270">
    <property type="term" value="F:zinc ion binding"/>
    <property type="evidence" value="ECO:0007669"/>
    <property type="project" value="InterPro"/>
</dbReference>
<reference evidence="4" key="1">
    <citation type="journal article" date="2007" name="Science">
        <title>The Fusarium graminearum genome reveals a link between localized polymorphism and pathogen specialization.</title>
        <authorList>
            <person name="Cuomo C.A."/>
            <person name="Gueldener U."/>
            <person name="Xu J.-R."/>
            <person name="Trail F."/>
            <person name="Turgeon B.G."/>
            <person name="Di Pietro A."/>
            <person name="Walton J.D."/>
            <person name="Ma L.-J."/>
            <person name="Baker S.E."/>
            <person name="Rep M."/>
            <person name="Adam G."/>
            <person name="Antoniw J."/>
            <person name="Baldwin T."/>
            <person name="Calvo S.E."/>
            <person name="Chang Y.-L."/>
            <person name="DeCaprio D."/>
            <person name="Gale L.R."/>
            <person name="Gnerre S."/>
            <person name="Goswami R.S."/>
            <person name="Hammond-Kosack K."/>
            <person name="Harris L.J."/>
            <person name="Hilburn K."/>
            <person name="Kennell J.C."/>
            <person name="Kroken S."/>
            <person name="Magnuson J.K."/>
            <person name="Mannhaupt G."/>
            <person name="Mauceli E.W."/>
            <person name="Mewes H.-W."/>
            <person name="Mitterbauer R."/>
            <person name="Muehlbauer G."/>
            <person name="Muensterkoetter M."/>
            <person name="Nelson D."/>
            <person name="O'Donnell K."/>
            <person name="Ouellet T."/>
            <person name="Qi W."/>
            <person name="Quesneville H."/>
            <person name="Roncero M.I.G."/>
            <person name="Seong K.-Y."/>
            <person name="Tetko I.V."/>
            <person name="Urban M."/>
            <person name="Waalwijk C."/>
            <person name="Ward T.J."/>
            <person name="Yao J."/>
            <person name="Birren B.W."/>
            <person name="Kistler H.C."/>
        </authorList>
    </citation>
    <scope>NUCLEOTIDE SEQUENCE [LARGE SCALE GENOMIC DNA]</scope>
    <source>
        <strain evidence="4">PH-1 / ATCC MYA-4620 / FGSC 9075 / NRRL 31084</strain>
    </source>
</reference>
<dbReference type="EnsemblFungi" id="CEF85220">
    <property type="protein sequence ID" value="CEF85220"/>
    <property type="gene ID" value="FGRRES_16855"/>
</dbReference>
<accession>A0A0E0SFK7</accession>
<dbReference type="InterPro" id="IPR001138">
    <property type="entry name" value="Zn2Cys6_DnaBD"/>
</dbReference>
<dbReference type="Pfam" id="PF00172">
    <property type="entry name" value="Zn_clus"/>
    <property type="match status" value="1"/>
</dbReference>
<dbReference type="EMBL" id="HG970335">
    <property type="status" value="NOT_ANNOTATED_CDS"/>
    <property type="molecule type" value="Genomic_DNA"/>
</dbReference>
<dbReference type="GO" id="GO:0000976">
    <property type="term" value="F:transcription cis-regulatory region binding"/>
    <property type="evidence" value="ECO:0007669"/>
    <property type="project" value="TreeGrafter"/>
</dbReference>
<dbReference type="Gene3D" id="4.10.240.10">
    <property type="entry name" value="Zn(2)-C6 fungal-type DNA-binding domain"/>
    <property type="match status" value="1"/>
</dbReference>
<organism evidence="4">
    <name type="scientific">Gibberella zeae (strain ATCC MYA-4620 / CBS 123657 / FGSC 9075 / NRRL 31084 / PH-1)</name>
    <name type="common">Wheat head blight fungus</name>
    <name type="synonym">Fusarium graminearum</name>
    <dbReference type="NCBI Taxonomy" id="229533"/>
    <lineage>
        <taxon>Eukaryota</taxon>
        <taxon>Fungi</taxon>
        <taxon>Dikarya</taxon>
        <taxon>Ascomycota</taxon>
        <taxon>Pezizomycotina</taxon>
        <taxon>Sordariomycetes</taxon>
        <taxon>Hypocreomycetidae</taxon>
        <taxon>Hypocreales</taxon>
        <taxon>Nectriaceae</taxon>
        <taxon>Fusarium</taxon>
    </lineage>
</organism>
<dbReference type="PANTHER" id="PTHR37534:SF44">
    <property type="entry name" value="ZN(II)2CYS6 TRANSCRIPTION FACTOR (EUROFUNG)"/>
    <property type="match status" value="1"/>
</dbReference>
<dbReference type="PANTHER" id="PTHR37534">
    <property type="entry name" value="TRANSCRIPTIONAL ACTIVATOR PROTEIN UGA3"/>
    <property type="match status" value="1"/>
</dbReference>
<dbReference type="CDD" id="cd00067">
    <property type="entry name" value="GAL4"/>
    <property type="match status" value="1"/>
</dbReference>
<protein>
    <recommendedName>
        <fullName evidence="3">Zn(2)-C6 fungal-type domain-containing protein</fullName>
    </recommendedName>
</protein>
<evidence type="ECO:0000256" key="1">
    <source>
        <dbReference type="ARBA" id="ARBA00023242"/>
    </source>
</evidence>
<feature type="compositionally biased region" description="Low complexity" evidence="2">
    <location>
        <begin position="109"/>
        <end position="126"/>
    </location>
</feature>
<dbReference type="InterPro" id="IPR036864">
    <property type="entry name" value="Zn2-C6_fun-type_DNA-bd_sf"/>
</dbReference>
<dbReference type="AlphaFoldDB" id="A0A098DTM1"/>